<feature type="domain" description="DUSP" evidence="3">
    <location>
        <begin position="543"/>
        <end position="641"/>
    </location>
</feature>
<dbReference type="Proteomes" id="UP001281761">
    <property type="component" value="Unassembled WGS sequence"/>
</dbReference>
<dbReference type="InterPro" id="IPR038765">
    <property type="entry name" value="Papain-like_cys_pep_sf"/>
</dbReference>
<dbReference type="Gene3D" id="3.90.70.10">
    <property type="entry name" value="Cysteine proteinases"/>
    <property type="match status" value="1"/>
</dbReference>
<feature type="region of interest" description="Disordered" evidence="1">
    <location>
        <begin position="339"/>
        <end position="372"/>
    </location>
</feature>
<dbReference type="InterPro" id="IPR001394">
    <property type="entry name" value="Peptidase_C19_UCH"/>
</dbReference>
<feature type="domain" description="DUSP" evidence="3">
    <location>
        <begin position="657"/>
        <end position="764"/>
    </location>
</feature>
<proteinExistence type="predicted"/>
<dbReference type="EC" id="3.4.19.12" evidence="4"/>
<dbReference type="PANTHER" id="PTHR21646:SF86">
    <property type="entry name" value="UBIQUITIN CARBOXYL-TERMINAL HYDROLASE"/>
    <property type="match status" value="1"/>
</dbReference>
<dbReference type="PROSITE" id="PS50235">
    <property type="entry name" value="USP_3"/>
    <property type="match status" value="1"/>
</dbReference>
<feature type="compositionally biased region" description="Polar residues" evidence="1">
    <location>
        <begin position="118"/>
        <end position="134"/>
    </location>
</feature>
<keyword evidence="4" id="KW-0378">Hydrolase</keyword>
<feature type="region of interest" description="Disordered" evidence="1">
    <location>
        <begin position="31"/>
        <end position="69"/>
    </location>
</feature>
<dbReference type="InterPro" id="IPR050185">
    <property type="entry name" value="Ub_carboxyl-term_hydrolase"/>
</dbReference>
<organism evidence="4 5">
    <name type="scientific">Blattamonas nauphoetae</name>
    <dbReference type="NCBI Taxonomy" id="2049346"/>
    <lineage>
        <taxon>Eukaryota</taxon>
        <taxon>Metamonada</taxon>
        <taxon>Preaxostyla</taxon>
        <taxon>Oxymonadida</taxon>
        <taxon>Blattamonas</taxon>
    </lineage>
</organism>
<dbReference type="EMBL" id="JARBJD010000002">
    <property type="protein sequence ID" value="KAK2964408.1"/>
    <property type="molecule type" value="Genomic_DNA"/>
</dbReference>
<evidence type="ECO:0000313" key="5">
    <source>
        <dbReference type="Proteomes" id="UP001281761"/>
    </source>
</evidence>
<dbReference type="GO" id="GO:0004843">
    <property type="term" value="F:cysteine-type deubiquitinase activity"/>
    <property type="evidence" value="ECO:0007669"/>
    <property type="project" value="UniProtKB-EC"/>
</dbReference>
<reference evidence="4 5" key="1">
    <citation type="journal article" date="2022" name="bioRxiv">
        <title>Genomics of Preaxostyla Flagellates Illuminates Evolutionary Transitions and the Path Towards Mitochondrial Loss.</title>
        <authorList>
            <person name="Novak L.V.F."/>
            <person name="Treitli S.C."/>
            <person name="Pyrih J."/>
            <person name="Halakuc P."/>
            <person name="Pipaliya S.V."/>
            <person name="Vacek V."/>
            <person name="Brzon O."/>
            <person name="Soukal P."/>
            <person name="Eme L."/>
            <person name="Dacks J.B."/>
            <person name="Karnkowska A."/>
            <person name="Elias M."/>
            <person name="Hampl V."/>
        </authorList>
    </citation>
    <scope>NUCLEOTIDE SEQUENCE [LARGE SCALE GENOMIC DNA]</scope>
    <source>
        <strain evidence="4">NAU3</strain>
        <tissue evidence="4">Gut</tissue>
    </source>
</reference>
<dbReference type="PANTHER" id="PTHR21646">
    <property type="entry name" value="UBIQUITIN CARBOXYL-TERMINAL HYDROLASE"/>
    <property type="match status" value="1"/>
</dbReference>
<evidence type="ECO:0000313" key="4">
    <source>
        <dbReference type="EMBL" id="KAK2964408.1"/>
    </source>
</evidence>
<protein>
    <submittedName>
        <fullName evidence="4">Ubiquitin carboxyl-terminal hydrolase 20</fullName>
        <ecNumber evidence="4">3.4.19.12</ecNumber>
    </submittedName>
</protein>
<feature type="region of interest" description="Disordered" evidence="1">
    <location>
        <begin position="105"/>
        <end position="139"/>
    </location>
</feature>
<dbReference type="PROSITE" id="PS00973">
    <property type="entry name" value="USP_2"/>
    <property type="match status" value="1"/>
</dbReference>
<feature type="compositionally biased region" description="Polar residues" evidence="1">
    <location>
        <begin position="42"/>
        <end position="52"/>
    </location>
</feature>
<dbReference type="Pfam" id="PF00443">
    <property type="entry name" value="UCH"/>
    <property type="match status" value="1"/>
</dbReference>
<accession>A0ABQ9YKX6</accession>
<comment type="caution">
    <text evidence="4">The sequence shown here is derived from an EMBL/GenBank/DDBJ whole genome shotgun (WGS) entry which is preliminary data.</text>
</comment>
<keyword evidence="5" id="KW-1185">Reference proteome</keyword>
<dbReference type="InterPro" id="IPR028889">
    <property type="entry name" value="USP"/>
</dbReference>
<name>A0ABQ9YKX6_9EUKA</name>
<evidence type="ECO:0000259" key="2">
    <source>
        <dbReference type="PROSITE" id="PS50235"/>
    </source>
</evidence>
<dbReference type="SMART" id="SM00695">
    <property type="entry name" value="DUSP"/>
    <property type="match status" value="2"/>
</dbReference>
<feature type="compositionally biased region" description="Low complexity" evidence="1">
    <location>
        <begin position="105"/>
        <end position="117"/>
    </location>
</feature>
<feature type="domain" description="USP" evidence="2">
    <location>
        <begin position="1"/>
        <end position="541"/>
    </location>
</feature>
<feature type="compositionally biased region" description="Basic and acidic residues" evidence="1">
    <location>
        <begin position="359"/>
        <end position="372"/>
    </location>
</feature>
<feature type="compositionally biased region" description="Low complexity" evidence="1">
    <location>
        <begin position="56"/>
        <end position="69"/>
    </location>
</feature>
<dbReference type="Gene3D" id="3.30.2230.10">
    <property type="entry name" value="DUSP-like"/>
    <property type="match status" value="1"/>
</dbReference>
<dbReference type="SUPFAM" id="SSF143791">
    <property type="entry name" value="DUSP-like"/>
    <property type="match status" value="2"/>
</dbReference>
<dbReference type="Pfam" id="PF06337">
    <property type="entry name" value="DUSP"/>
    <property type="match status" value="1"/>
</dbReference>
<dbReference type="InterPro" id="IPR018200">
    <property type="entry name" value="USP_CS"/>
</dbReference>
<evidence type="ECO:0000259" key="3">
    <source>
        <dbReference type="PROSITE" id="PS51283"/>
    </source>
</evidence>
<dbReference type="InterPro" id="IPR006615">
    <property type="entry name" value="Pept_C19_DUSP"/>
</dbReference>
<dbReference type="InterPro" id="IPR035927">
    <property type="entry name" value="DUSP-like_sf"/>
</dbReference>
<gene>
    <name evidence="4" type="ORF">BLNAU_324</name>
</gene>
<evidence type="ECO:0000256" key="1">
    <source>
        <dbReference type="SAM" id="MobiDB-lite"/>
    </source>
</evidence>
<dbReference type="SUPFAM" id="SSF54001">
    <property type="entry name" value="Cysteine proteinases"/>
    <property type="match status" value="1"/>
</dbReference>
<dbReference type="PROSITE" id="PS51283">
    <property type="entry name" value="DUSP"/>
    <property type="match status" value="2"/>
</dbReference>
<sequence length="764" mass="84640">MSVVVQSLSNCPSFCRYFLKVPIFAQFDQSYDSSPDGKEQGKQSTQDGSQGSDAVPSTAPSPSLTPSDSLARIAPLANQLHILLSTMWQTPVHVAENHTQQAFASSLSSSPAVPPTSKDLSAGTSSVGGSNSLHRPSHPIQISPRALYNTIGSLAPQFGQQVQCDSEELLGFLLNRLDEELAGLEMQEEGADVIDALVQKMEELGSSHTISTSSRQLNAGLLRPTDQMEVFLDNTFPKQHPIDVFCPAPSSGDTTLSQFINTDKPFINFTPVLLPHPLPPNPARILLPQPAKPRTPSRSIITRLFQGQTITTFHCSHCGSSSPRHDVFFELLLPIASPTSPAKTPSIADSRLTTEISPDETKPNPDGTDADRPAEQITLYDCLSAHFKQEKLTDGEKHVCDNCGKSGNGHLQTGLSKLPEVLCVTFKRLSHFMKQTKRNVVQPNCTAGIKSKKITTFVSYPLELDMSRYMPGLPKTNTIFRLFSVVVHKGDHEGGHYVCYSFNRKAKRWFYFDDHRADEVDDSELDVVLKQQAYTLFYQHYTPDIEERRANTKQLQKYFSPPSPHKPGLFEDNLPYLVSAEWYSFFKTIPNPGPLNNYGLFCEHHRPTPPTKQMVTISSQLFRAILATFGGGPVVTAPARMCPACLTNLLKDNEFRSIVALERKCITNYEASLRETSTLDMSLPKDIRFVAIDAAWLDKWRKYVRRNTAYESPGPISNQNIATPSGQFNQSSIPEKDYRVIPLPVYQALHALYGGGPQLSVALS</sequence>